<dbReference type="Gene3D" id="3.30.420.10">
    <property type="entry name" value="Ribonuclease H-like superfamily/Ribonuclease H"/>
    <property type="match status" value="1"/>
</dbReference>
<protein>
    <recommendedName>
        <fullName evidence="4">Cas9 alpha-helical lobe domain-containing protein</fullName>
    </recommendedName>
</protein>
<dbReference type="NCBIfam" id="TIGR01865">
    <property type="entry name" value="cas_Csn1"/>
    <property type="match status" value="1"/>
</dbReference>
<gene>
    <name evidence="2" type="ORF">BOW53_12860</name>
</gene>
<feature type="region of interest" description="Disordered" evidence="1">
    <location>
        <begin position="44"/>
        <end position="63"/>
    </location>
</feature>
<dbReference type="Proteomes" id="UP000191110">
    <property type="component" value="Unassembled WGS sequence"/>
</dbReference>
<dbReference type="InterPro" id="IPR036397">
    <property type="entry name" value="RNaseH_sf"/>
</dbReference>
<evidence type="ECO:0000313" key="3">
    <source>
        <dbReference type="Proteomes" id="UP000191110"/>
    </source>
</evidence>
<keyword evidence="3" id="KW-1185">Reference proteome</keyword>
<name>A0A1T2L2G1_9GAMM</name>
<comment type="caution">
    <text evidence="2">The sequence shown here is derived from an EMBL/GenBank/DDBJ whole genome shotgun (WGS) entry which is preliminary data.</text>
</comment>
<sequence>METILGLDLGTSSIGWALIEGDPLPKKIVDMGVRIFPEGVDRTKGEKSLNQDRRDARSLRRQGCRRMRRKQKLLHALQDAKLLPRKQTELDELMGLSPYQVRAKALDERLSPHELGRALYHLGQRRGFKSNRKTDSDKEDGKVYEGISEIDKGMAEKQCRTIGEYLNSLDPHQARIRGRYTARRHYEQEFDAIFQAQQPHHPKLLNVNNRKRIRSGSRYFCGSLFWASKPKQAANT</sequence>
<evidence type="ECO:0008006" key="4">
    <source>
        <dbReference type="Google" id="ProtNLM"/>
    </source>
</evidence>
<evidence type="ECO:0000313" key="2">
    <source>
        <dbReference type="EMBL" id="OOZ39136.1"/>
    </source>
</evidence>
<feature type="compositionally biased region" description="Basic and acidic residues" evidence="1">
    <location>
        <begin position="44"/>
        <end position="58"/>
    </location>
</feature>
<dbReference type="GO" id="GO:0003676">
    <property type="term" value="F:nucleic acid binding"/>
    <property type="evidence" value="ECO:0007669"/>
    <property type="project" value="InterPro"/>
</dbReference>
<reference evidence="2 3" key="1">
    <citation type="submission" date="2016-11" db="EMBL/GenBank/DDBJ databases">
        <title>Mixed transmission modes and dynamic genome evolution in an obligate animal-bacterial symbiosis.</title>
        <authorList>
            <person name="Russell S.L."/>
            <person name="Corbett-Detig R.B."/>
            <person name="Cavanaugh C.M."/>
        </authorList>
    </citation>
    <scope>NUCLEOTIDE SEQUENCE [LARGE SCALE GENOMIC DNA]</scope>
    <source>
        <strain evidence="2">Sveles-Q1</strain>
    </source>
</reference>
<dbReference type="GO" id="GO:0004519">
    <property type="term" value="F:endonuclease activity"/>
    <property type="evidence" value="ECO:0007669"/>
    <property type="project" value="InterPro"/>
</dbReference>
<dbReference type="EMBL" id="MPRL01000059">
    <property type="protein sequence ID" value="OOZ39136.1"/>
    <property type="molecule type" value="Genomic_DNA"/>
</dbReference>
<accession>A0A1T2L2G1</accession>
<evidence type="ECO:0000256" key="1">
    <source>
        <dbReference type="SAM" id="MobiDB-lite"/>
    </source>
</evidence>
<organism evidence="2 3">
    <name type="scientific">Solemya pervernicosa gill symbiont</name>
    <dbReference type="NCBI Taxonomy" id="642797"/>
    <lineage>
        <taxon>Bacteria</taxon>
        <taxon>Pseudomonadati</taxon>
        <taxon>Pseudomonadota</taxon>
        <taxon>Gammaproteobacteria</taxon>
        <taxon>sulfur-oxidizing symbionts</taxon>
    </lineage>
</organism>
<proteinExistence type="predicted"/>
<dbReference type="AlphaFoldDB" id="A0A1T2L2G1"/>
<dbReference type="InterPro" id="IPR028629">
    <property type="entry name" value="Cas9"/>
</dbReference>